<proteinExistence type="predicted"/>
<name>A0ACB5R7V0_9CLOT</name>
<sequence>MELGKGQKRFLKSKTMGVQVLKGNLNTGKTTIAVDKMIIFENNYCLYDEDSILYVTSDSNRCDELRKLYKKINDAKAYEVMTLFSTNKNRIKVLTKAELIEMYAKTYIKEQRMSLRIASEEERLDILRNILSANIEKYKKSKLLKKITLEFLLEEIHWIKSSCFEEEEYLNIERKGRSKRIKKNAISRKAIFDMMLQYSEGLAYEGLMDEYDYTIYAIRALKKYRQTSTHIFLDDSETLRRGEIKFIKMLNAQKPYSNFIVIINTNTGDIKDAWFKKGVNFNSVFGDTSKVRTYLLKDKFSAKNNSKFLEKFKFVDLKHKNTMEFMRDSSDVEGKLISYTDKDTEDIYEGNEQFEIPVFSDIAAGEPILMSSQMESTFMLPNDWIRDKKELFLLHVKGDSMKNADILDGDFILIKRQSTANHNDIIAADIDGSATLKRLKLSEEPVLMPENPMYSPIHIKNKNVNILGVAVGILKKNI</sequence>
<dbReference type="EMBL" id="BROD01000001">
    <property type="protein sequence ID" value="GKX65089.1"/>
    <property type="molecule type" value="Genomic_DNA"/>
</dbReference>
<dbReference type="Proteomes" id="UP001058074">
    <property type="component" value="Unassembled WGS sequence"/>
</dbReference>
<accession>A0ACB5R7V0</accession>
<evidence type="ECO:0000313" key="2">
    <source>
        <dbReference type="Proteomes" id="UP001058074"/>
    </source>
</evidence>
<comment type="caution">
    <text evidence="1">The sequence shown here is derived from an EMBL/GenBank/DDBJ whole genome shotgun (WGS) entry which is preliminary data.</text>
</comment>
<reference evidence="1" key="1">
    <citation type="journal article" date="2025" name="Int. J. Syst. Evol. Microbiol.">
        <title>Inconstantimicrobium mannanitabidum sp. nov., a novel member of the family Clostridiaceae isolated from anoxic soil under the treatment of reductive soil disinfestation.</title>
        <authorList>
            <person name="Ueki A."/>
            <person name="Tonouchi A."/>
            <person name="Honma S."/>
            <person name="Kaku N."/>
            <person name="Ueki K."/>
        </authorList>
    </citation>
    <scope>NUCLEOTIDE SEQUENCE</scope>
    <source>
        <strain evidence="1">TW13</strain>
    </source>
</reference>
<evidence type="ECO:0000313" key="1">
    <source>
        <dbReference type="EMBL" id="GKX65089.1"/>
    </source>
</evidence>
<keyword evidence="2" id="KW-1185">Reference proteome</keyword>
<organism evidence="1 2">
    <name type="scientific">Inconstantimicrobium mannanitabidum</name>
    <dbReference type="NCBI Taxonomy" id="1604901"/>
    <lineage>
        <taxon>Bacteria</taxon>
        <taxon>Bacillati</taxon>
        <taxon>Bacillota</taxon>
        <taxon>Clostridia</taxon>
        <taxon>Eubacteriales</taxon>
        <taxon>Clostridiaceae</taxon>
        <taxon>Inconstantimicrobium</taxon>
    </lineage>
</organism>
<gene>
    <name evidence="1" type="primary">lexA_1</name>
    <name evidence="1" type="ORF">rsdtw13_03470</name>
</gene>
<protein>
    <submittedName>
        <fullName evidence="1">ATPase</fullName>
    </submittedName>
</protein>